<proteinExistence type="predicted"/>
<reference evidence="1 2" key="1">
    <citation type="submission" date="2018-06" db="EMBL/GenBank/DDBJ databases">
        <authorList>
            <consortium name="Pathogen Informatics"/>
            <person name="Doyle S."/>
        </authorList>
    </citation>
    <scope>NUCLEOTIDE SEQUENCE [LARGE SCALE GENOMIC DNA]</scope>
    <source>
        <strain evidence="1 2">NCTC11546</strain>
    </source>
</reference>
<dbReference type="Pfam" id="PF11185">
    <property type="entry name" value="DUF2971"/>
    <property type="match status" value="1"/>
</dbReference>
<name>A0A2X2R9X6_CAPOC</name>
<organism evidence="1 2">
    <name type="scientific">Capnocytophaga ochracea</name>
    <dbReference type="NCBI Taxonomy" id="1018"/>
    <lineage>
        <taxon>Bacteria</taxon>
        <taxon>Pseudomonadati</taxon>
        <taxon>Bacteroidota</taxon>
        <taxon>Flavobacteriia</taxon>
        <taxon>Flavobacteriales</taxon>
        <taxon>Flavobacteriaceae</taxon>
        <taxon>Capnocytophaga</taxon>
    </lineage>
</organism>
<sequence>MKENNKMYKCKKFIYTANGIVVPKKIIEPKRLFKYYGCEDYHYKSFMGSYLYTSHPYNFNDSIDGSSLLLNFKNITKEKYDKLWDEVKWEDEENNPNNYYVDKLKDFEHIRQRYYIFKTKRIGLVSLTSSPLNILMWAHYSSEKGFAIELDTQILKDNIKNLNEDIENFSLKPIQYVKKLEAIDVSAKDFYQTDIPLSYISNIKRDVWKYENEWRLRIYKEAMKVPIKDFFPTLEDIEGSNRFTYYPKEAIKAVFLGKYFANGNNCEAIYDKRIELKDSFQNKYFIEFINYLSENFNDRLYLSGELESNSTFGRTLGKIELRKIDNLTFEIIDLEKGYKL</sequence>
<dbReference type="Proteomes" id="UP000249891">
    <property type="component" value="Unassembled WGS sequence"/>
</dbReference>
<gene>
    <name evidence="1" type="ORF">NCTC11546_01222</name>
</gene>
<dbReference type="RefSeq" id="WP_128091310.1">
    <property type="nucleotide sequence ID" value="NZ_UARG01000017.1"/>
</dbReference>
<dbReference type="AlphaFoldDB" id="A0A2X2R9X6"/>
<evidence type="ECO:0000313" key="2">
    <source>
        <dbReference type="Proteomes" id="UP000249891"/>
    </source>
</evidence>
<dbReference type="InterPro" id="IPR021352">
    <property type="entry name" value="DUF2971"/>
</dbReference>
<protein>
    <submittedName>
        <fullName evidence="1">Protein of uncharacterized function (DUF2971)</fullName>
    </submittedName>
</protein>
<evidence type="ECO:0000313" key="1">
    <source>
        <dbReference type="EMBL" id="SQA77996.1"/>
    </source>
</evidence>
<dbReference type="EMBL" id="UARG01000017">
    <property type="protein sequence ID" value="SQA77996.1"/>
    <property type="molecule type" value="Genomic_DNA"/>
</dbReference>
<accession>A0A2X2R9X6</accession>